<dbReference type="PANTHER" id="PTHR46910">
    <property type="entry name" value="TRANSCRIPTION FACTOR PDR1"/>
    <property type="match status" value="1"/>
</dbReference>
<evidence type="ECO:0000259" key="4">
    <source>
        <dbReference type="PROSITE" id="PS50048"/>
    </source>
</evidence>
<dbReference type="AlphaFoldDB" id="A0A9Q5HY56"/>
<dbReference type="CDD" id="cd00067">
    <property type="entry name" value="GAL4"/>
    <property type="match status" value="1"/>
</dbReference>
<keyword evidence="2" id="KW-0539">Nucleus</keyword>
<feature type="region of interest" description="Disordered" evidence="3">
    <location>
        <begin position="747"/>
        <end position="767"/>
    </location>
</feature>
<feature type="region of interest" description="Disordered" evidence="3">
    <location>
        <begin position="121"/>
        <end position="161"/>
    </location>
</feature>
<dbReference type="PROSITE" id="PS00463">
    <property type="entry name" value="ZN2_CY6_FUNGAL_1"/>
    <property type="match status" value="1"/>
</dbReference>
<proteinExistence type="predicted"/>
<dbReference type="SMART" id="SM00906">
    <property type="entry name" value="Fungal_trans"/>
    <property type="match status" value="1"/>
</dbReference>
<dbReference type="PANTHER" id="PTHR46910:SF38">
    <property type="entry name" value="ZN(2)-C6 FUNGAL-TYPE DOMAIN-CONTAINING PROTEIN"/>
    <property type="match status" value="1"/>
</dbReference>
<gene>
    <name evidence="5" type="ORF">A7U60_g4699</name>
</gene>
<dbReference type="Pfam" id="PF04082">
    <property type="entry name" value="Fungal_trans"/>
    <property type="match status" value="1"/>
</dbReference>
<organism evidence="5 6">
    <name type="scientific">Sanghuangporus baumii</name>
    <name type="common">Phellinus baumii</name>
    <dbReference type="NCBI Taxonomy" id="108892"/>
    <lineage>
        <taxon>Eukaryota</taxon>
        <taxon>Fungi</taxon>
        <taxon>Dikarya</taxon>
        <taxon>Basidiomycota</taxon>
        <taxon>Agaricomycotina</taxon>
        <taxon>Agaricomycetes</taxon>
        <taxon>Hymenochaetales</taxon>
        <taxon>Hymenochaetaceae</taxon>
        <taxon>Sanghuangporus</taxon>
    </lineage>
</organism>
<dbReference type="Gene3D" id="4.10.240.10">
    <property type="entry name" value="Zn(2)-C6 fungal-type DNA-binding domain"/>
    <property type="match status" value="1"/>
</dbReference>
<dbReference type="CDD" id="cd12148">
    <property type="entry name" value="fungal_TF_MHR"/>
    <property type="match status" value="1"/>
</dbReference>
<evidence type="ECO:0000313" key="5">
    <source>
        <dbReference type="EMBL" id="OCB88181.1"/>
    </source>
</evidence>
<dbReference type="InterPro" id="IPR036864">
    <property type="entry name" value="Zn2-C6_fun-type_DNA-bd_sf"/>
</dbReference>
<dbReference type="PROSITE" id="PS50048">
    <property type="entry name" value="ZN2_CY6_FUNGAL_2"/>
    <property type="match status" value="1"/>
</dbReference>
<feature type="compositionally biased region" description="Acidic residues" evidence="3">
    <location>
        <begin position="150"/>
        <end position="159"/>
    </location>
</feature>
<dbReference type="EMBL" id="LNZH02000183">
    <property type="protein sequence ID" value="OCB88181.1"/>
    <property type="molecule type" value="Genomic_DNA"/>
</dbReference>
<keyword evidence="1" id="KW-0479">Metal-binding</keyword>
<evidence type="ECO:0000313" key="6">
    <source>
        <dbReference type="Proteomes" id="UP000757232"/>
    </source>
</evidence>
<dbReference type="InterPro" id="IPR007219">
    <property type="entry name" value="XnlR_reg_dom"/>
</dbReference>
<accession>A0A9Q5HY56</accession>
<sequence length="864" mass="96280">MSSAEEDAEQGLGSQEYKKRRIQRACDTCRRKKIRCDGGQMPNNRCSNCTAYNLDCTYVEAAKKRGPPKGYVESLENRLENMEKLLQRLCPDADFTQELGGRIDRDSWAHDKRSSLDIMPARASRTASPSSRRFSSYSLTGDNVTSTSVDPDELLPSDDEIGHTSITEGIKRLSMDPLDRRFHGKSSGVMLVQTALNLKREFAGLDSTNNLLPTSRRQEFWSPHPWEILAEERVVHYHYPPDDLMPQLVDKYFVCTNNYFPVLHRPSFERALADRRHHSDIGFGSVVMLVCAIGARYSEDMRCRLEGGDIHSSGWKWFDQVQVHRKSFLSPPRLYDLQIFALSSIFLQGSFSPQSSWTMVGIGIRLAQDVGAHRRKVYNAPISVESELWKRAFWVLVALDRCSSAGLGRPCAIQDEDFDLDLPLEVDDEYWEHPDPAQAFKQPPGIPCNISFFNSFLKLNQILAFALRTIYSINKSKILLGFVGPQWEQHIVAELDSALNKWIDTVPDHLRWDPHRENVLHFNQSAVLYATYYHIQILIHRPFIPSPRKPSPLSFPSLAICTNAARSCSHVADACRRRGRLPLPQIQIASFTAGVVLLLNIWGAKKSGQFVDWERQMSDVRKCMQALRCTEDQFSTAGRLWDILNELACAGEIPVDKATPPANNKRERGSDSPASTSSSPNINASHDGSRPIAGRRSLNSTPGVAQAPSPAGSQIAGAGGLPYDTAYLASANLEMVAGLSPTANNMGLPWSSSSQQQPQAPASNVGPSNLADAQQNMFASQTAMPNLNIFDFFQSDPQLFNMPIMDQGYVPASSQQQQQQQQQQPGVPVDKAAPYGSSFGQIDGQIPSVNEALQMWSTAPTSFE</sequence>
<dbReference type="CDD" id="cd15486">
    <property type="entry name" value="ZIP_Sip4"/>
    <property type="match status" value="1"/>
</dbReference>
<dbReference type="InterPro" id="IPR050987">
    <property type="entry name" value="AtrR-like"/>
</dbReference>
<name>A0A9Q5HY56_SANBA</name>
<dbReference type="OrthoDB" id="4456959at2759"/>
<evidence type="ECO:0000256" key="2">
    <source>
        <dbReference type="ARBA" id="ARBA00023242"/>
    </source>
</evidence>
<reference evidence="5" key="1">
    <citation type="submission" date="2016-06" db="EMBL/GenBank/DDBJ databases">
        <title>Draft Genome sequence of the fungus Inonotus baumii.</title>
        <authorList>
            <person name="Zhu H."/>
            <person name="Lin W."/>
        </authorList>
    </citation>
    <scope>NUCLEOTIDE SEQUENCE</scope>
    <source>
        <strain evidence="5">821</strain>
    </source>
</reference>
<dbReference type="Pfam" id="PF00172">
    <property type="entry name" value="Zn_clus"/>
    <property type="match status" value="1"/>
</dbReference>
<feature type="region of interest" description="Disordered" evidence="3">
    <location>
        <begin position="654"/>
        <end position="713"/>
    </location>
</feature>
<evidence type="ECO:0000256" key="3">
    <source>
        <dbReference type="SAM" id="MobiDB-lite"/>
    </source>
</evidence>
<dbReference type="GO" id="GO:0003677">
    <property type="term" value="F:DNA binding"/>
    <property type="evidence" value="ECO:0007669"/>
    <property type="project" value="InterPro"/>
</dbReference>
<evidence type="ECO:0000256" key="1">
    <source>
        <dbReference type="ARBA" id="ARBA00022723"/>
    </source>
</evidence>
<dbReference type="SMART" id="SM00066">
    <property type="entry name" value="GAL4"/>
    <property type="match status" value="1"/>
</dbReference>
<feature type="compositionally biased region" description="Low complexity" evidence="3">
    <location>
        <begin position="121"/>
        <end position="138"/>
    </location>
</feature>
<dbReference type="GO" id="GO:0008270">
    <property type="term" value="F:zinc ion binding"/>
    <property type="evidence" value="ECO:0007669"/>
    <property type="project" value="InterPro"/>
</dbReference>
<dbReference type="GO" id="GO:0006351">
    <property type="term" value="P:DNA-templated transcription"/>
    <property type="evidence" value="ECO:0007669"/>
    <property type="project" value="InterPro"/>
</dbReference>
<feature type="region of interest" description="Disordered" evidence="3">
    <location>
        <begin position="810"/>
        <end position="844"/>
    </location>
</feature>
<feature type="domain" description="Zn(2)-C6 fungal-type" evidence="4">
    <location>
        <begin position="25"/>
        <end position="58"/>
    </location>
</feature>
<dbReference type="Proteomes" id="UP000757232">
    <property type="component" value="Unassembled WGS sequence"/>
</dbReference>
<dbReference type="InterPro" id="IPR001138">
    <property type="entry name" value="Zn2Cys6_DnaBD"/>
</dbReference>
<dbReference type="SUPFAM" id="SSF57701">
    <property type="entry name" value="Zn2/Cys6 DNA-binding domain"/>
    <property type="match status" value="1"/>
</dbReference>
<comment type="caution">
    <text evidence="5">The sequence shown here is derived from an EMBL/GenBank/DDBJ whole genome shotgun (WGS) entry which is preliminary data.</text>
</comment>
<feature type="compositionally biased region" description="Low complexity" evidence="3">
    <location>
        <begin position="671"/>
        <end position="685"/>
    </location>
</feature>
<keyword evidence="6" id="KW-1185">Reference proteome</keyword>
<dbReference type="GO" id="GO:0000981">
    <property type="term" value="F:DNA-binding transcription factor activity, RNA polymerase II-specific"/>
    <property type="evidence" value="ECO:0007669"/>
    <property type="project" value="InterPro"/>
</dbReference>
<feature type="region of interest" description="Disordered" evidence="3">
    <location>
        <begin position="1"/>
        <end position="20"/>
    </location>
</feature>
<feature type="compositionally biased region" description="Low complexity" evidence="3">
    <location>
        <begin position="751"/>
        <end position="763"/>
    </location>
</feature>
<protein>
    <recommendedName>
        <fullName evidence="4">Zn(2)-C6 fungal-type domain-containing protein</fullName>
    </recommendedName>
</protein>
<feature type="compositionally biased region" description="Low complexity" evidence="3">
    <location>
        <begin position="815"/>
        <end position="824"/>
    </location>
</feature>
<feature type="compositionally biased region" description="Polar residues" evidence="3">
    <location>
        <begin position="139"/>
        <end position="149"/>
    </location>
</feature>